<dbReference type="InterPro" id="IPR036047">
    <property type="entry name" value="F-box-like_dom_sf"/>
</dbReference>
<gene>
    <name evidence="1" type="ORF">BJ322DRAFT_400109</name>
</gene>
<dbReference type="Proteomes" id="UP000736335">
    <property type="component" value="Unassembled WGS sequence"/>
</dbReference>
<organism evidence="1 2">
    <name type="scientific">Thelephora terrestris</name>
    <dbReference type="NCBI Taxonomy" id="56493"/>
    <lineage>
        <taxon>Eukaryota</taxon>
        <taxon>Fungi</taxon>
        <taxon>Dikarya</taxon>
        <taxon>Basidiomycota</taxon>
        <taxon>Agaricomycotina</taxon>
        <taxon>Agaricomycetes</taxon>
        <taxon>Thelephorales</taxon>
        <taxon>Thelephoraceae</taxon>
        <taxon>Thelephora</taxon>
    </lineage>
</organism>
<keyword evidence="2" id="KW-1185">Reference proteome</keyword>
<proteinExistence type="predicted"/>
<dbReference type="AlphaFoldDB" id="A0A9P6HNV2"/>
<comment type="caution">
    <text evidence="1">The sequence shown here is derived from an EMBL/GenBank/DDBJ whole genome shotgun (WGS) entry which is preliminary data.</text>
</comment>
<evidence type="ECO:0000313" key="1">
    <source>
        <dbReference type="EMBL" id="KAF9790601.1"/>
    </source>
</evidence>
<dbReference type="EMBL" id="WIUZ02000002">
    <property type="protein sequence ID" value="KAF9790601.1"/>
    <property type="molecule type" value="Genomic_DNA"/>
</dbReference>
<accession>A0A9P6HNV2</accession>
<dbReference type="InterPro" id="IPR032675">
    <property type="entry name" value="LRR_dom_sf"/>
</dbReference>
<reference evidence="1" key="2">
    <citation type="submission" date="2020-11" db="EMBL/GenBank/DDBJ databases">
        <authorList>
            <consortium name="DOE Joint Genome Institute"/>
            <person name="Kuo A."/>
            <person name="Miyauchi S."/>
            <person name="Kiss E."/>
            <person name="Drula E."/>
            <person name="Kohler A."/>
            <person name="Sanchez-Garcia M."/>
            <person name="Andreopoulos B."/>
            <person name="Barry K.W."/>
            <person name="Bonito G."/>
            <person name="Buee M."/>
            <person name="Carver A."/>
            <person name="Chen C."/>
            <person name="Cichocki N."/>
            <person name="Clum A."/>
            <person name="Culley D."/>
            <person name="Crous P.W."/>
            <person name="Fauchery L."/>
            <person name="Girlanda M."/>
            <person name="Hayes R."/>
            <person name="Keri Z."/>
            <person name="Labutti K."/>
            <person name="Lipzen A."/>
            <person name="Lombard V."/>
            <person name="Magnuson J."/>
            <person name="Maillard F."/>
            <person name="Morin E."/>
            <person name="Murat C."/>
            <person name="Nolan M."/>
            <person name="Ohm R."/>
            <person name="Pangilinan J."/>
            <person name="Pereira M."/>
            <person name="Perotto S."/>
            <person name="Peter M."/>
            <person name="Riley R."/>
            <person name="Sitrit Y."/>
            <person name="Stielow B."/>
            <person name="Szollosi G."/>
            <person name="Zifcakova L."/>
            <person name="Stursova M."/>
            <person name="Spatafora J.W."/>
            <person name="Tedersoo L."/>
            <person name="Vaario L.-M."/>
            <person name="Yamada A."/>
            <person name="Yan M."/>
            <person name="Wang P."/>
            <person name="Xu J."/>
            <person name="Bruns T."/>
            <person name="Baldrian P."/>
            <person name="Vilgalys R."/>
            <person name="Henrissat B."/>
            <person name="Grigoriev I.V."/>
            <person name="Hibbett D."/>
            <person name="Nagy L.G."/>
            <person name="Martin F.M."/>
        </authorList>
    </citation>
    <scope>NUCLEOTIDE SEQUENCE</scope>
    <source>
        <strain evidence="1">UH-Tt-Lm1</strain>
    </source>
</reference>
<dbReference type="Gene3D" id="3.80.10.10">
    <property type="entry name" value="Ribonuclease Inhibitor"/>
    <property type="match status" value="1"/>
</dbReference>
<name>A0A9P6HNV2_9AGAM</name>
<dbReference type="Gene3D" id="1.20.1280.50">
    <property type="match status" value="1"/>
</dbReference>
<evidence type="ECO:0000313" key="2">
    <source>
        <dbReference type="Proteomes" id="UP000736335"/>
    </source>
</evidence>
<sequence>MPTSRRANIHSLPDHILRDIFSSLTFASDESRHYTPAILSHVSSHWRAVALDASVLWTFVVVTFQNAADQIERAKTALSRSKDRPIDLHVDVRDPEWDWESSEDQRQTSSVLVVDILQELGQSHPRWRSLTVLTDTWAPMHIFLAYSTMFTSLPMLEELSLNRCNAFAGLPDAPDPVPSNPVELFGGNAVLPRLQHVTLAGTHVDYSCTGFDGLLSLDLRHQAPAVSPTISQLRQLLHACPGLKSLSLVALNPPSEGTDQDDGPAVSLAHLTHLTMGWWFVEDAVRLLNVLQLPVVENLVLEDIAPTLLQHDYVAHDSTAILAALVQMGNRPYNPAAPSSFPSHLRRLTITGLLLDPAVFSRFIPFLANLEELELKSVQADLVQAMGHFNENAGVYEVGSASVILRVP</sequence>
<dbReference type="SUPFAM" id="SSF81383">
    <property type="entry name" value="F-box domain"/>
    <property type="match status" value="1"/>
</dbReference>
<dbReference type="SUPFAM" id="SSF52047">
    <property type="entry name" value="RNI-like"/>
    <property type="match status" value="1"/>
</dbReference>
<protein>
    <recommendedName>
        <fullName evidence="3">F-box domain-containing protein</fullName>
    </recommendedName>
</protein>
<reference evidence="1" key="1">
    <citation type="journal article" date="2020" name="Nat. Commun.">
        <title>Large-scale genome sequencing of mycorrhizal fungi provides insights into the early evolution of symbiotic traits.</title>
        <authorList>
            <person name="Miyauchi S."/>
            <person name="Kiss E."/>
            <person name="Kuo A."/>
            <person name="Drula E."/>
            <person name="Kohler A."/>
            <person name="Sanchez-Garcia M."/>
            <person name="Morin E."/>
            <person name="Andreopoulos B."/>
            <person name="Barry K.W."/>
            <person name="Bonito G."/>
            <person name="Buee M."/>
            <person name="Carver A."/>
            <person name="Chen C."/>
            <person name="Cichocki N."/>
            <person name="Clum A."/>
            <person name="Culley D."/>
            <person name="Crous P.W."/>
            <person name="Fauchery L."/>
            <person name="Girlanda M."/>
            <person name="Hayes R.D."/>
            <person name="Keri Z."/>
            <person name="LaButti K."/>
            <person name="Lipzen A."/>
            <person name="Lombard V."/>
            <person name="Magnuson J."/>
            <person name="Maillard F."/>
            <person name="Murat C."/>
            <person name="Nolan M."/>
            <person name="Ohm R.A."/>
            <person name="Pangilinan J."/>
            <person name="Pereira M.F."/>
            <person name="Perotto S."/>
            <person name="Peter M."/>
            <person name="Pfister S."/>
            <person name="Riley R."/>
            <person name="Sitrit Y."/>
            <person name="Stielow J.B."/>
            <person name="Szollosi G."/>
            <person name="Zifcakova L."/>
            <person name="Stursova M."/>
            <person name="Spatafora J.W."/>
            <person name="Tedersoo L."/>
            <person name="Vaario L.M."/>
            <person name="Yamada A."/>
            <person name="Yan M."/>
            <person name="Wang P."/>
            <person name="Xu J."/>
            <person name="Bruns T."/>
            <person name="Baldrian P."/>
            <person name="Vilgalys R."/>
            <person name="Dunand C."/>
            <person name="Henrissat B."/>
            <person name="Grigoriev I.V."/>
            <person name="Hibbett D."/>
            <person name="Nagy L.G."/>
            <person name="Martin F.M."/>
        </authorList>
    </citation>
    <scope>NUCLEOTIDE SEQUENCE</scope>
    <source>
        <strain evidence="1">UH-Tt-Lm1</strain>
    </source>
</reference>
<evidence type="ECO:0008006" key="3">
    <source>
        <dbReference type="Google" id="ProtNLM"/>
    </source>
</evidence>
<dbReference type="OrthoDB" id="3252356at2759"/>